<dbReference type="EMBL" id="AP023423">
    <property type="protein sequence ID" value="BCK86739.1"/>
    <property type="molecule type" value="Genomic_DNA"/>
</dbReference>
<gene>
    <name evidence="1" type="ORF">MIZ01_0505</name>
</gene>
<reference evidence="1 2" key="1">
    <citation type="journal article" date="2022" name="Int. J. Syst. Evol. Microbiol.">
        <title>&lt;i&gt;Sideroxyarcus emersonii&lt;/i&gt; gen. nov. sp. nov., a neutrophilic, microaerobic iron- and thiosulfate-oxidizing bacterium isolated from iron-rich wetland sediment.</title>
        <authorList>
            <person name="Kato S."/>
            <person name="Itoh T."/>
            <person name="Iino T."/>
            <person name="Ohkuma M."/>
        </authorList>
    </citation>
    <scope>NUCLEOTIDE SEQUENCE [LARGE SCALE GENOMIC DNA]</scope>
    <source>
        <strain evidence="1 2">MIZ01</strain>
    </source>
</reference>
<evidence type="ECO:0000313" key="1">
    <source>
        <dbReference type="EMBL" id="BCK86739.1"/>
    </source>
</evidence>
<dbReference type="KEGG" id="seme:MIZ01_0505"/>
<keyword evidence="2" id="KW-1185">Reference proteome</keyword>
<accession>A0AAN2BY41</accession>
<dbReference type="RefSeq" id="WP_237247904.1">
    <property type="nucleotide sequence ID" value="NZ_AP023423.1"/>
</dbReference>
<organism evidence="1 2">
    <name type="scientific">Sideroxyarcus emersonii</name>
    <dbReference type="NCBI Taxonomy" id="2764705"/>
    <lineage>
        <taxon>Bacteria</taxon>
        <taxon>Pseudomonadati</taxon>
        <taxon>Pseudomonadota</taxon>
        <taxon>Betaproteobacteria</taxon>
        <taxon>Nitrosomonadales</taxon>
        <taxon>Gallionellaceae</taxon>
        <taxon>Sideroxyarcus</taxon>
    </lineage>
</organism>
<evidence type="ECO:0000313" key="2">
    <source>
        <dbReference type="Proteomes" id="UP001320326"/>
    </source>
</evidence>
<sequence length="272" mass="29688">MNPTEVVAKEPGLTATASSFFDEHGRCIPSGLAAAAYLKSRHYFAFAQPSINYADIHARIQEHFGVVNGISAAEFEQRAEAILQTLRNAPETKGIADGVRVPFLLPKASYPDYGEALEKIYLPAVQNAFAKKFPTYAFVNHHKGGLVGKLGISPLSRHQRLLAAMHEGPVVGYLFPCLTEYSIPAALEQTSRLPEQFLLAGGFDTSAALTGSPDMLLRTDGYPPLLWLAALTGEKENVGYHFEAYGYNLTFNRRPHFGQAAEYWASGLVVLG</sequence>
<proteinExistence type="predicted"/>
<dbReference type="AlphaFoldDB" id="A0AAN2BY41"/>
<protein>
    <submittedName>
        <fullName evidence="1">Uncharacterized protein</fullName>
    </submittedName>
</protein>
<name>A0AAN2BY41_9PROT</name>
<dbReference type="Proteomes" id="UP001320326">
    <property type="component" value="Chromosome"/>
</dbReference>